<organism evidence="3 4">
    <name type="scientific">Bhargavaea ullalensis</name>
    <dbReference type="NCBI Taxonomy" id="1265685"/>
    <lineage>
        <taxon>Bacteria</taxon>
        <taxon>Bacillati</taxon>
        <taxon>Bacillota</taxon>
        <taxon>Bacilli</taxon>
        <taxon>Bacillales</taxon>
        <taxon>Caryophanaceae</taxon>
        <taxon>Bhargavaea</taxon>
    </lineage>
</organism>
<dbReference type="CDD" id="cd00840">
    <property type="entry name" value="MPP_Mre11_N"/>
    <property type="match status" value="1"/>
</dbReference>
<evidence type="ECO:0000259" key="2">
    <source>
        <dbReference type="Pfam" id="PF00149"/>
    </source>
</evidence>
<dbReference type="PIRSF" id="PIRSF033091">
    <property type="entry name" value="Pesterase_YhaO"/>
    <property type="match status" value="1"/>
</dbReference>
<dbReference type="GO" id="GO:0004527">
    <property type="term" value="F:exonuclease activity"/>
    <property type="evidence" value="ECO:0007669"/>
    <property type="project" value="UniProtKB-KW"/>
</dbReference>
<dbReference type="PANTHER" id="PTHR30337">
    <property type="entry name" value="COMPONENT OF ATP-DEPENDENT DSDNA EXONUCLEASE"/>
    <property type="match status" value="1"/>
</dbReference>
<evidence type="ECO:0000256" key="1">
    <source>
        <dbReference type="ARBA" id="ARBA00022801"/>
    </source>
</evidence>
<dbReference type="Gene3D" id="3.60.21.10">
    <property type="match status" value="1"/>
</dbReference>
<keyword evidence="1" id="KW-0378">Hydrolase</keyword>
<evidence type="ECO:0000313" key="4">
    <source>
        <dbReference type="Proteomes" id="UP001549099"/>
    </source>
</evidence>
<dbReference type="InterPro" id="IPR014576">
    <property type="entry name" value="Pesterase_YhaO"/>
</dbReference>
<dbReference type="InterPro" id="IPR004843">
    <property type="entry name" value="Calcineurin-like_PHP"/>
</dbReference>
<comment type="caution">
    <text evidence="3">The sequence shown here is derived from an EMBL/GenBank/DDBJ whole genome shotgun (WGS) entry which is preliminary data.</text>
</comment>
<dbReference type="InterPro" id="IPR050535">
    <property type="entry name" value="DNA_Repair-Maintenance_Comp"/>
</dbReference>
<keyword evidence="3" id="KW-0269">Exonuclease</keyword>
<dbReference type="Proteomes" id="UP001549099">
    <property type="component" value="Unassembled WGS sequence"/>
</dbReference>
<evidence type="ECO:0000313" key="3">
    <source>
        <dbReference type="EMBL" id="MET3576568.1"/>
    </source>
</evidence>
<keyword evidence="4" id="KW-1185">Reference proteome</keyword>
<dbReference type="EMBL" id="JBEPLW010000026">
    <property type="protein sequence ID" value="MET3576568.1"/>
    <property type="molecule type" value="Genomic_DNA"/>
</dbReference>
<proteinExistence type="predicted"/>
<protein>
    <submittedName>
        <fullName evidence="3">DNA repair exonuclease SbcCD nuclease subunit</fullName>
    </submittedName>
</protein>
<dbReference type="InterPro" id="IPR029052">
    <property type="entry name" value="Metallo-depent_PP-like"/>
</dbReference>
<dbReference type="Pfam" id="PF00149">
    <property type="entry name" value="Metallophos"/>
    <property type="match status" value="1"/>
</dbReference>
<dbReference type="InterPro" id="IPR041796">
    <property type="entry name" value="Mre11_N"/>
</dbReference>
<feature type="domain" description="Calcineurin-like phosphoesterase" evidence="2">
    <location>
        <begin position="3"/>
        <end position="201"/>
    </location>
</feature>
<dbReference type="RefSeq" id="WP_354198723.1">
    <property type="nucleotide sequence ID" value="NZ_JBEPLW010000026.1"/>
</dbReference>
<dbReference type="SUPFAM" id="SSF56300">
    <property type="entry name" value="Metallo-dependent phosphatases"/>
    <property type="match status" value="1"/>
</dbReference>
<accession>A0ABV2GE43</accession>
<reference evidence="3 4" key="1">
    <citation type="submission" date="2024-06" db="EMBL/GenBank/DDBJ databases">
        <title>Genomic Encyclopedia of Type Strains, Phase IV (KMG-IV): sequencing the most valuable type-strain genomes for metagenomic binning, comparative biology and taxonomic classification.</title>
        <authorList>
            <person name="Goeker M."/>
        </authorList>
    </citation>
    <scope>NUCLEOTIDE SEQUENCE [LARGE SCALE GENOMIC DNA]</scope>
    <source>
        <strain evidence="3 4">DSM 26128</strain>
    </source>
</reference>
<gene>
    <name evidence="3" type="ORF">ABID49_002497</name>
</gene>
<keyword evidence="3" id="KW-0540">Nuclease</keyword>
<sequence>MSIRFIHAADLHLGSPFKGFTGLSTELLEAVRESTFNAFRTLIRHAVETRPDFMLIAGDIYDGEDRSLKAQEVFRKGMEELASAGIPVFMSHGNHDHLAGRWVRFSLPENVRVFGPEVGTFSLEARGKTVRIHGFSYPERHVTEPVIGDYPEATANDGTIHIGMLHGSIRGDEVHDVYAPFSIGELLSKNYDYWALGHIHKRSLLSEEPPVVYPGNIQGLHRNETGVRGFYEVTIGEGSPALTFIPSSALVFGRVEVPCEGIRHADEWISACLDALQRFHSKNGPGIADLVLTGIAPDDELFSGAPGDEWVAFLREAAADRLPGIGVHRLSFRKEPAVDMPVGLYRDVSHELESWEEAEWKELFSDLYGHRQAYRYVEPADADFIEEVKAEAERLLASGIGKGGTPE</sequence>
<dbReference type="PANTHER" id="PTHR30337:SF7">
    <property type="entry name" value="PHOSPHOESTERASE"/>
    <property type="match status" value="1"/>
</dbReference>
<name>A0ABV2GE43_9BACL</name>